<dbReference type="AlphaFoldDB" id="A0A853F7X6"/>
<reference evidence="3 4" key="1">
    <citation type="submission" date="2020-07" db="EMBL/GenBank/DDBJ databases">
        <title>Taxonomic revisions and descriptions of new bacterial species based on genomic comparisons in the high-G+C-content subgroup of the family Alcaligenaceae.</title>
        <authorList>
            <person name="Szabo A."/>
            <person name="Felfoldi T."/>
        </authorList>
    </citation>
    <scope>NUCLEOTIDE SEQUENCE [LARGE SCALE GENOMIC DNA]</scope>
    <source>
        <strain evidence="3 4">DSM 25264</strain>
    </source>
</reference>
<organism evidence="3 4">
    <name type="scientific">Allopusillimonas soli</name>
    <dbReference type="NCBI Taxonomy" id="659016"/>
    <lineage>
        <taxon>Bacteria</taxon>
        <taxon>Pseudomonadati</taxon>
        <taxon>Pseudomonadota</taxon>
        <taxon>Betaproteobacteria</taxon>
        <taxon>Burkholderiales</taxon>
        <taxon>Alcaligenaceae</taxon>
        <taxon>Allopusillimonas</taxon>
    </lineage>
</organism>
<dbReference type="PANTHER" id="PTHR22911">
    <property type="entry name" value="ACYL-MALONYL CONDENSING ENZYME-RELATED"/>
    <property type="match status" value="1"/>
</dbReference>
<gene>
    <name evidence="3" type="ORF">H0A68_07495</name>
</gene>
<evidence type="ECO:0000313" key="4">
    <source>
        <dbReference type="Proteomes" id="UP000580517"/>
    </source>
</evidence>
<dbReference type="GO" id="GO:0016020">
    <property type="term" value="C:membrane"/>
    <property type="evidence" value="ECO:0007669"/>
    <property type="project" value="InterPro"/>
</dbReference>
<dbReference type="EMBL" id="JACCEW010000002">
    <property type="protein sequence ID" value="NYT36714.1"/>
    <property type="molecule type" value="Genomic_DNA"/>
</dbReference>
<keyword evidence="1" id="KW-0472">Membrane</keyword>
<dbReference type="Gene3D" id="1.10.3730.20">
    <property type="match status" value="2"/>
</dbReference>
<dbReference type="InterPro" id="IPR037185">
    <property type="entry name" value="EmrE-like"/>
</dbReference>
<dbReference type="InterPro" id="IPR000620">
    <property type="entry name" value="EamA_dom"/>
</dbReference>
<keyword evidence="1" id="KW-0812">Transmembrane</keyword>
<feature type="transmembrane region" description="Helical" evidence="1">
    <location>
        <begin position="176"/>
        <end position="197"/>
    </location>
</feature>
<keyword evidence="1" id="KW-1133">Transmembrane helix</keyword>
<evidence type="ECO:0000256" key="1">
    <source>
        <dbReference type="SAM" id="Phobius"/>
    </source>
</evidence>
<feature type="transmembrane region" description="Helical" evidence="1">
    <location>
        <begin position="218"/>
        <end position="237"/>
    </location>
</feature>
<feature type="transmembrane region" description="Helical" evidence="1">
    <location>
        <begin position="271"/>
        <end position="288"/>
    </location>
</feature>
<dbReference type="RefSeq" id="WP_129968659.1">
    <property type="nucleotide sequence ID" value="NZ_JACCEW010000002.1"/>
</dbReference>
<sequence>MSAEAFTLVVIAAALHASWNLLSKYAAAPAGHFVFAYRLLSTLFYAPWVIYVLVADGMQWSLAAILFIALSSLLHLGYCLCLQWGYHAADLSVVYPVGRGTGPLLSSLAAFVLLGEEPSAHGVAGILCIVGGILLIASGGDLRRFATPRAWAGVRWGLLIGLFIAAYTVADAYSVKTLHVVPVILDWLSAFGNALLMAPHAWIRRHTLMRDMRGKWRYAVAVGVLSPLAYILVLYAYQLGGKVSLIAPLREMSLMLATVAGFFLLKEKISFARLAGCAIIVAGVILLSV</sequence>
<dbReference type="SUPFAM" id="SSF103481">
    <property type="entry name" value="Multidrug resistance efflux transporter EmrE"/>
    <property type="match status" value="2"/>
</dbReference>
<name>A0A853F7X6_9BURK</name>
<feature type="transmembrane region" description="Helical" evidence="1">
    <location>
        <begin position="35"/>
        <end position="54"/>
    </location>
</feature>
<dbReference type="Proteomes" id="UP000580517">
    <property type="component" value="Unassembled WGS sequence"/>
</dbReference>
<dbReference type="PANTHER" id="PTHR22911:SF106">
    <property type="entry name" value="INTEGRAL MEMBRANE PROTEIN"/>
    <property type="match status" value="1"/>
</dbReference>
<protein>
    <submittedName>
        <fullName evidence="3">EamA family transporter</fullName>
    </submittedName>
</protein>
<feature type="transmembrane region" description="Helical" evidence="1">
    <location>
        <begin position="120"/>
        <end position="138"/>
    </location>
</feature>
<feature type="transmembrane region" description="Helical" evidence="1">
    <location>
        <begin position="150"/>
        <end position="170"/>
    </location>
</feature>
<feature type="domain" description="EamA" evidence="2">
    <location>
        <begin position="152"/>
        <end position="288"/>
    </location>
</feature>
<feature type="transmembrane region" description="Helical" evidence="1">
    <location>
        <begin position="6"/>
        <end position="23"/>
    </location>
</feature>
<feature type="transmembrane region" description="Helical" evidence="1">
    <location>
        <begin position="93"/>
        <end position="114"/>
    </location>
</feature>
<evidence type="ECO:0000313" key="3">
    <source>
        <dbReference type="EMBL" id="NYT36714.1"/>
    </source>
</evidence>
<dbReference type="Pfam" id="PF00892">
    <property type="entry name" value="EamA"/>
    <property type="match status" value="2"/>
</dbReference>
<dbReference type="OrthoDB" id="9783707at2"/>
<proteinExistence type="predicted"/>
<feature type="domain" description="EamA" evidence="2">
    <location>
        <begin position="7"/>
        <end position="137"/>
    </location>
</feature>
<keyword evidence="4" id="KW-1185">Reference proteome</keyword>
<accession>A0A853F7X6</accession>
<feature type="transmembrane region" description="Helical" evidence="1">
    <location>
        <begin position="60"/>
        <end position="81"/>
    </location>
</feature>
<comment type="caution">
    <text evidence="3">The sequence shown here is derived from an EMBL/GenBank/DDBJ whole genome shotgun (WGS) entry which is preliminary data.</text>
</comment>
<feature type="transmembrane region" description="Helical" evidence="1">
    <location>
        <begin position="243"/>
        <end position="264"/>
    </location>
</feature>
<evidence type="ECO:0000259" key="2">
    <source>
        <dbReference type="Pfam" id="PF00892"/>
    </source>
</evidence>